<evidence type="ECO:0000313" key="2">
    <source>
        <dbReference type="Proteomes" id="UP000268192"/>
    </source>
</evidence>
<dbReference type="Proteomes" id="UP000268192">
    <property type="component" value="Chromosome"/>
</dbReference>
<sequence length="1246" mass="140750">MQFIKNGPDVPEKLLQAHEDGKVVFFCGAGISYPAGLPGFRGLVDRIYGNVGESRTAIENAAFDRGEYDTTISLLENRVMGGRTAVRSALHAALVPDLTLPGATQTHEALLTLGRNRLGILRLITTNFDNLFDVAGKIVGRPPESFLAPLLPVPKNRWDGLVYLHGKLPVSPVHPELERLVISSGDFGLAYLTERWAARFVSELFRNHTVCFVGYSLNDPVMRYMMDALAADQQLGEAPTEVYAFGGTTKRDHDRTADEWKAKNVIPILYRTPGKNDHTALHRTLQAWAETYRDGVRGKEAIVARYAGLAPTGSTKQDDFVGRMLWALCDPSGLPAKTFSDAKPTPSLAWLEAFDENRFRHRDLVRFGVTPSSVEDKVLAFSLVARPAPYLLAPWMRLFRRFGDSSPRWDNVMPHIARWLLNHLDDPVLLLKAVSDGGKLQDNFRYFLQAELNARPPRPGMKILWQLLLAGLVSGTSIWFDPYDWLKRLDAAGLTPLLRLELRDMLAPRLRIRQAYRYEGDDPKPENPDSRPGDLVDIELALAIEHAHSALDAFKGSSAWHAALPHLLDTATALLIDAFDLLAQTRQADSRYDHSYWQQAAIAEHEQNQKYRDWTVLIELLRDSWVATTESTPERAILEVRRWAGIRYPIFRRFVFFALAERRNLFEMSETIEYLMAEEGWWLWSIETQREAMVLLRSIAPELDAAASRRLQQAIMSGPPREMYRDDTDPVDVKRMMDREIGLRLSALLDFGAKPTTSARRRMAELSARYPDRRSASERDDFPVWSGDAGEWRQISMTPATTAELIDWLRAHPNADDIRLQDDWRDRCRSDFESTSEALRRLAEEDRWPVDRWSQALQAWSEPKLADRSWDSMAQLLIGAPEDFLEGIRRTLAWWVKAVGKTADGDRPSLFFLVRKILALSKKDPAQRDDEPLFSAINHPVGLVTEAVISAWFRSGLEDNQGLGEGDFSAIFGLLCDTTVPAYRHGRLLLAQHVISLFRVDRAWTEEHVLPLFDWEVAPDEARLAWTGYLWSPRFYPSLLAAIRRQFLETSKHYSELDKLADNHAGLLTFAAIEGEPFSVAEFRTATAALPESGLVRALTVLTDGLRAAGDKRQEYWRNRVKPYWTRIWPKSRAIGTPAIAGAAATMAIAAGEEFQEAFSIVGVWLEAQPFPGHLLRQLHEAGHCIKYPNEALAMIDVIVGPDISWVGEEFTNCLREIGAAAPELTGDSRYLRLETMARRHGSKIG</sequence>
<proteinExistence type="predicted"/>
<dbReference type="Gene3D" id="3.40.50.1220">
    <property type="entry name" value="TPP-binding domain"/>
    <property type="match status" value="1"/>
</dbReference>
<dbReference type="NCBIfam" id="NF041818">
    <property type="entry name" value="Dsr1"/>
    <property type="match status" value="1"/>
</dbReference>
<reference evidence="1 2" key="1">
    <citation type="submission" date="2018-09" db="EMBL/GenBank/DDBJ databases">
        <title>Marinorhizobium profundi gen. nov., sp. nov., isolated from a deep-sea sediment sample from the New Britain Trench and proposal of Marinorhizobiaceae fam. nov. in the order Rhizobiales of the class Alphaproteobacteria.</title>
        <authorList>
            <person name="Cao J."/>
        </authorList>
    </citation>
    <scope>NUCLEOTIDE SEQUENCE [LARGE SCALE GENOMIC DNA]</scope>
    <source>
        <strain evidence="1 2">WS11</strain>
    </source>
</reference>
<dbReference type="InterPro" id="IPR029035">
    <property type="entry name" value="DHS-like_NAD/FAD-binding_dom"/>
</dbReference>
<evidence type="ECO:0000313" key="1">
    <source>
        <dbReference type="EMBL" id="AZN73353.1"/>
    </source>
</evidence>
<organism evidence="1 2">
    <name type="scientific">Georhizobium profundi</name>
    <dbReference type="NCBI Taxonomy" id="2341112"/>
    <lineage>
        <taxon>Bacteria</taxon>
        <taxon>Pseudomonadati</taxon>
        <taxon>Pseudomonadota</taxon>
        <taxon>Alphaproteobacteria</taxon>
        <taxon>Hyphomicrobiales</taxon>
        <taxon>Rhizobiaceae</taxon>
        <taxon>Georhizobium</taxon>
    </lineage>
</organism>
<dbReference type="OrthoDB" id="2077946at2"/>
<keyword evidence="2" id="KW-1185">Reference proteome</keyword>
<accession>A0A3S9B8T5</accession>
<dbReference type="EMBL" id="CP032509">
    <property type="protein sequence ID" value="AZN73353.1"/>
    <property type="molecule type" value="Genomic_DNA"/>
</dbReference>
<dbReference type="KEGG" id="abaw:D5400_20515"/>
<gene>
    <name evidence="1" type="ORF">D5400_20515</name>
</gene>
<dbReference type="Pfam" id="PF13289">
    <property type="entry name" value="SIR2_2"/>
    <property type="match status" value="1"/>
</dbReference>
<name>A0A3S9B8T5_9HYPH</name>
<dbReference type="SUPFAM" id="SSF52467">
    <property type="entry name" value="DHS-like NAD/FAD-binding domain"/>
    <property type="match status" value="1"/>
</dbReference>
<protein>
    <submittedName>
        <fullName evidence="1">Uncharacterized protein</fullName>
    </submittedName>
</protein>
<dbReference type="AlphaFoldDB" id="A0A3S9B8T5"/>
<dbReference type="RefSeq" id="WP_126012187.1">
    <property type="nucleotide sequence ID" value="NZ_CP032509.1"/>
</dbReference>